<dbReference type="InterPro" id="IPR018490">
    <property type="entry name" value="cNMP-bd_dom_sf"/>
</dbReference>
<comment type="caution">
    <text evidence="1">The sequence shown here is derived from an EMBL/GenBank/DDBJ whole genome shotgun (WGS) entry which is preliminary data.</text>
</comment>
<dbReference type="RefSeq" id="WP_382387992.1">
    <property type="nucleotide sequence ID" value="NZ_JBHLWI010000035.1"/>
</dbReference>
<gene>
    <name evidence="1" type="ORF">ACFFIP_12515</name>
</gene>
<dbReference type="SUPFAM" id="SSF51206">
    <property type="entry name" value="cAMP-binding domain-like"/>
    <property type="match status" value="1"/>
</dbReference>
<organism evidence="1 2">
    <name type="scientific">Fontibacter flavus</name>
    <dbReference type="NCBI Taxonomy" id="654838"/>
    <lineage>
        <taxon>Bacteria</taxon>
        <taxon>Pseudomonadati</taxon>
        <taxon>Bacteroidota</taxon>
        <taxon>Cytophagia</taxon>
        <taxon>Cytophagales</taxon>
        <taxon>Cyclobacteriaceae</taxon>
        <taxon>Fontibacter</taxon>
    </lineage>
</organism>
<sequence>MIPYKRKIQLRLYMLENKLPMDPLCRSMLDYAIPLNFKKNETIKMPSNKEMIYFINKGQAIAYVNSHHAKSWMRLIGQCNFFCDFDPDPDTKFQDLTWQAITALELLAIPFHPFKSSMQNFPTQWKSFINHLQQIELERIQHLALINTLKNAEKVDYLEQYLPHMIIQTKYEFIARFIGMSRESLTRIISKKNHSPSVF</sequence>
<reference evidence="1 2" key="1">
    <citation type="submission" date="2024-09" db="EMBL/GenBank/DDBJ databases">
        <authorList>
            <person name="Sun Q."/>
            <person name="Mori K."/>
        </authorList>
    </citation>
    <scope>NUCLEOTIDE SEQUENCE [LARGE SCALE GENOMIC DNA]</scope>
    <source>
        <strain evidence="1 2">CCM 7650</strain>
    </source>
</reference>
<dbReference type="InterPro" id="IPR014710">
    <property type="entry name" value="RmlC-like_jellyroll"/>
</dbReference>
<dbReference type="EMBL" id="JBHLWI010000035">
    <property type="protein sequence ID" value="MFC0263506.1"/>
    <property type="molecule type" value="Genomic_DNA"/>
</dbReference>
<evidence type="ECO:0000313" key="1">
    <source>
        <dbReference type="EMBL" id="MFC0263506.1"/>
    </source>
</evidence>
<name>A0ABV6FUT5_9BACT</name>
<keyword evidence="2" id="KW-1185">Reference proteome</keyword>
<proteinExistence type="predicted"/>
<dbReference type="Gene3D" id="2.60.120.10">
    <property type="entry name" value="Jelly Rolls"/>
    <property type="match status" value="1"/>
</dbReference>
<protein>
    <submittedName>
        <fullName evidence="1">Crp/Fnr family transcriptional regulator</fullName>
    </submittedName>
</protein>
<dbReference type="Proteomes" id="UP001589797">
    <property type="component" value="Unassembled WGS sequence"/>
</dbReference>
<evidence type="ECO:0000313" key="2">
    <source>
        <dbReference type="Proteomes" id="UP001589797"/>
    </source>
</evidence>
<accession>A0ABV6FUT5</accession>